<organism evidence="5 6">
    <name type="scientific">Listeria grayi</name>
    <name type="common">Listeria murrayi</name>
    <dbReference type="NCBI Taxonomy" id="1641"/>
    <lineage>
        <taxon>Bacteria</taxon>
        <taxon>Bacillati</taxon>
        <taxon>Bacillota</taxon>
        <taxon>Bacilli</taxon>
        <taxon>Bacillales</taxon>
        <taxon>Listeriaceae</taxon>
        <taxon>Listeria</taxon>
    </lineage>
</organism>
<comment type="catalytic activity">
    <reaction evidence="3">
        <text>(2S,6S)-2,6-diaminopimelate = meso-2,6-diaminopimelate</text>
        <dbReference type="Rhea" id="RHEA:15393"/>
        <dbReference type="ChEBI" id="CHEBI:57609"/>
        <dbReference type="ChEBI" id="CHEBI:57791"/>
        <dbReference type="EC" id="5.1.1.7"/>
    </reaction>
</comment>
<feature type="binding site" evidence="3">
    <location>
        <position position="13"/>
    </location>
    <ligand>
        <name>substrate</name>
    </ligand>
</feature>
<sequence length="329" mass="36519">MELTFIKVHGSQNDFFIIDEIDNRIVDWTDVNRRIFTKQICDRSHELGGADGVLFVSASINAGAAYKMRVFNSDTSEASMCGNGLRTVARYLLEKEDEKQLIVETMKANLEVAQAESLGFGIPTYQVEISPVLFEPEALPFHYNGKAVFNEPIPELDNELAFSTVAVPNPHLISFVDQEQLDSDKQETLASYLNGENPYFPDGVNVSFVKRLAADKIYVRTFERGVGFTNACGTAMSASSLIKKQLDDDTLEAVTHVYNDGGRVQVSAEQADDGTYKLHLIGNATFTKTGIVRFDEAEGISVIQAKETGEEENYQQLVKETTAFLQENV</sequence>
<feature type="binding site" evidence="3">
    <location>
        <begin position="233"/>
        <end position="234"/>
    </location>
    <ligand>
        <name>substrate</name>
    </ligand>
</feature>
<comment type="subunit">
    <text evidence="3">Homodimer.</text>
</comment>
<evidence type="ECO:0000256" key="4">
    <source>
        <dbReference type="NCBIfam" id="TIGR00652"/>
    </source>
</evidence>
<comment type="subcellular location">
    <subcellularLocation>
        <location evidence="3">Cytoplasm</location>
    </subcellularLocation>
</comment>
<evidence type="ECO:0000313" key="6">
    <source>
        <dbReference type="Proteomes" id="UP000254879"/>
    </source>
</evidence>
<dbReference type="NCBIfam" id="TIGR00652">
    <property type="entry name" value="DapF"/>
    <property type="match status" value="1"/>
</dbReference>
<evidence type="ECO:0000256" key="1">
    <source>
        <dbReference type="ARBA" id="ARBA00010219"/>
    </source>
</evidence>
<dbReference type="EMBL" id="UGPG01000001">
    <property type="protein sequence ID" value="STY45571.1"/>
    <property type="molecule type" value="Genomic_DNA"/>
</dbReference>
<comment type="caution">
    <text evidence="3">Lacks conserved residue(s) required for the propagation of feature annotation.</text>
</comment>
<protein>
    <recommendedName>
        <fullName evidence="3 4">Diaminopimelate epimerase</fullName>
        <shortName evidence="3">DAP epimerase</shortName>
        <ecNumber evidence="3 4">5.1.1.7</ecNumber>
    </recommendedName>
    <alternativeName>
        <fullName evidence="3">PLP-independent amino acid racemase</fullName>
    </alternativeName>
</protein>
<evidence type="ECO:0000256" key="3">
    <source>
        <dbReference type="HAMAP-Rule" id="MF_00197"/>
    </source>
</evidence>
<keyword evidence="2 3" id="KW-0413">Isomerase</keyword>
<keyword evidence="3" id="KW-0963">Cytoplasm</keyword>
<dbReference type="Proteomes" id="UP000254879">
    <property type="component" value="Unassembled WGS sequence"/>
</dbReference>
<feature type="binding site" evidence="3">
    <location>
        <position position="72"/>
    </location>
    <ligand>
        <name>substrate</name>
    </ligand>
</feature>
<dbReference type="PANTHER" id="PTHR31689:SF0">
    <property type="entry name" value="DIAMINOPIMELATE EPIMERASE"/>
    <property type="match status" value="1"/>
</dbReference>
<evidence type="ECO:0000313" key="5">
    <source>
        <dbReference type="EMBL" id="STY45571.1"/>
    </source>
</evidence>
<dbReference type="HAMAP" id="MF_00197">
    <property type="entry name" value="DAP_epimerase"/>
    <property type="match status" value="1"/>
</dbReference>
<dbReference type="UniPathway" id="UPA00034">
    <property type="reaction ID" value="UER00025"/>
</dbReference>
<feature type="binding site" evidence="3">
    <location>
        <begin position="82"/>
        <end position="83"/>
    </location>
    <ligand>
        <name>substrate</name>
    </ligand>
</feature>
<accession>A0A378MH10</accession>
<feature type="binding site" evidence="3">
    <location>
        <position position="169"/>
    </location>
    <ligand>
        <name>substrate</name>
    </ligand>
</feature>
<dbReference type="AlphaFoldDB" id="A0A378MH10"/>
<dbReference type="InterPro" id="IPR001653">
    <property type="entry name" value="DAP_epimerase_DapF"/>
</dbReference>
<dbReference type="Pfam" id="PF01678">
    <property type="entry name" value="DAP_epimerase"/>
    <property type="match status" value="2"/>
</dbReference>
<comment type="function">
    <text evidence="3">Catalyzes the stereoinversion of LL-2,6-diaminopimelate (L,L-DAP) to meso-diaminopimelate (meso-DAP), a precursor of L-lysine and an essential component of the bacterial peptidoglycan.</text>
</comment>
<feature type="binding site" evidence="3">
    <location>
        <position position="205"/>
    </location>
    <ligand>
        <name>substrate</name>
    </ligand>
</feature>
<keyword evidence="3" id="KW-0028">Amino-acid biosynthesis</keyword>
<keyword evidence="3" id="KW-0457">Lysine biosynthesis</keyword>
<feature type="site" description="Could be important to modulate the pK values of the two catalytic cysteine residues" evidence="3">
    <location>
        <position position="171"/>
    </location>
</feature>
<feature type="active site" description="Proton acceptor" evidence="3">
    <location>
        <position position="232"/>
    </location>
</feature>
<feature type="binding site" evidence="3">
    <location>
        <begin position="223"/>
        <end position="224"/>
    </location>
    <ligand>
        <name>substrate</name>
    </ligand>
</feature>
<gene>
    <name evidence="3 5" type="primary">dapF</name>
    <name evidence="5" type="ORF">NCTC10815_02953</name>
</gene>
<feature type="active site" description="Proton donor" evidence="3">
    <location>
        <position position="81"/>
    </location>
</feature>
<comment type="pathway">
    <text evidence="3">Amino-acid biosynthesis; L-lysine biosynthesis via DAP pathway; DL-2,6-diaminopimelate from LL-2,6-diaminopimelate: step 1/1.</text>
</comment>
<dbReference type="GO" id="GO:0005829">
    <property type="term" value="C:cytosol"/>
    <property type="evidence" value="ECO:0007669"/>
    <property type="project" value="TreeGrafter"/>
</dbReference>
<evidence type="ECO:0000256" key="2">
    <source>
        <dbReference type="ARBA" id="ARBA00023235"/>
    </source>
</evidence>
<dbReference type="RefSeq" id="WP_115346379.1">
    <property type="nucleotide sequence ID" value="NZ_UGPG01000001.1"/>
</dbReference>
<dbReference type="EC" id="5.1.1.7" evidence="3 4"/>
<proteinExistence type="inferred from homology"/>
<dbReference type="GO" id="GO:0008837">
    <property type="term" value="F:diaminopimelate epimerase activity"/>
    <property type="evidence" value="ECO:0007669"/>
    <property type="project" value="UniProtKB-UniRule"/>
</dbReference>
<feature type="site" description="Could be important to modulate the pK values of the two catalytic cysteine residues" evidence="3">
    <location>
        <position position="223"/>
    </location>
</feature>
<dbReference type="GO" id="GO:0009089">
    <property type="term" value="P:lysine biosynthetic process via diaminopimelate"/>
    <property type="evidence" value="ECO:0007669"/>
    <property type="project" value="UniProtKB-UniRule"/>
</dbReference>
<dbReference type="Gene3D" id="3.10.310.10">
    <property type="entry name" value="Diaminopimelate Epimerase, Chain A, domain 1"/>
    <property type="match status" value="2"/>
</dbReference>
<comment type="similarity">
    <text evidence="1 3">Belongs to the diaminopimelate epimerase family.</text>
</comment>
<dbReference type="PANTHER" id="PTHR31689">
    <property type="entry name" value="DIAMINOPIMELATE EPIMERASE, CHLOROPLASTIC"/>
    <property type="match status" value="1"/>
</dbReference>
<name>A0A378MH10_LISGR</name>
<reference evidence="5 6" key="1">
    <citation type="submission" date="2018-06" db="EMBL/GenBank/DDBJ databases">
        <authorList>
            <consortium name="Pathogen Informatics"/>
            <person name="Doyle S."/>
        </authorList>
    </citation>
    <scope>NUCLEOTIDE SEQUENCE [LARGE SCALE GENOMIC DNA]</scope>
    <source>
        <strain evidence="6">NCTC 10815</strain>
    </source>
</reference>
<dbReference type="SUPFAM" id="SSF54506">
    <property type="entry name" value="Diaminopimelate epimerase-like"/>
    <property type="match status" value="2"/>
</dbReference>